<sequence>MAEEKLGYVMRETNEHLFAGLALSPPKTVMEISSEGVTMENMLQQPSNQYERKVNEMPAAGIFTSTTVSSIATVIWDELHQALRDTLPPDTAAPAPSEYSRDTTYAEAFKHSAAAPPLFVLADRSEQRDH</sequence>
<keyword evidence="2" id="KW-1185">Reference proteome</keyword>
<reference evidence="1" key="2">
    <citation type="submission" date="2021-09" db="EMBL/GenBank/DDBJ databases">
        <authorList>
            <person name="Jia N."/>
            <person name="Wang J."/>
            <person name="Shi W."/>
            <person name="Du L."/>
            <person name="Sun Y."/>
            <person name="Zhan W."/>
            <person name="Jiang J."/>
            <person name="Wang Q."/>
            <person name="Zhang B."/>
            <person name="Ji P."/>
            <person name="Sakyi L.B."/>
            <person name="Cui X."/>
            <person name="Yuan T."/>
            <person name="Jiang B."/>
            <person name="Yang W."/>
            <person name="Lam T.T.-Y."/>
            <person name="Chang Q."/>
            <person name="Ding S."/>
            <person name="Wang X."/>
            <person name="Zhu J."/>
            <person name="Ruan X."/>
            <person name="Zhao L."/>
            <person name="Wei J."/>
            <person name="Que T."/>
            <person name="Du C."/>
            <person name="Cheng J."/>
            <person name="Dai P."/>
            <person name="Han X."/>
            <person name="Huang E."/>
            <person name="Gao Y."/>
            <person name="Liu J."/>
            <person name="Shao H."/>
            <person name="Ye R."/>
            <person name="Li L."/>
            <person name="Wei W."/>
            <person name="Wang X."/>
            <person name="Wang C."/>
            <person name="Huo Q."/>
            <person name="Li W."/>
            <person name="Guo W."/>
            <person name="Chen H."/>
            <person name="Chen S."/>
            <person name="Zhou L."/>
            <person name="Zhou L."/>
            <person name="Ni X."/>
            <person name="Tian J."/>
            <person name="Zhou Y."/>
            <person name="Sheng Y."/>
            <person name="Liu T."/>
            <person name="Pan Y."/>
            <person name="Xia L."/>
            <person name="Li J."/>
            <person name="Zhao F."/>
            <person name="Cao W."/>
        </authorList>
    </citation>
    <scope>NUCLEOTIDE SEQUENCE</scope>
    <source>
        <strain evidence="1">Rsan-2018</strain>
        <tissue evidence="1">Larvae</tissue>
    </source>
</reference>
<evidence type="ECO:0000313" key="1">
    <source>
        <dbReference type="EMBL" id="KAH7936294.1"/>
    </source>
</evidence>
<name>A0A9D4PCH9_RHISA</name>
<comment type="caution">
    <text evidence="1">The sequence shown here is derived from an EMBL/GenBank/DDBJ whole genome shotgun (WGS) entry which is preliminary data.</text>
</comment>
<dbReference type="Proteomes" id="UP000821837">
    <property type="component" value="Unassembled WGS sequence"/>
</dbReference>
<proteinExistence type="predicted"/>
<evidence type="ECO:0000313" key="2">
    <source>
        <dbReference type="Proteomes" id="UP000821837"/>
    </source>
</evidence>
<dbReference type="EMBL" id="JABSTV010001255">
    <property type="protein sequence ID" value="KAH7936294.1"/>
    <property type="molecule type" value="Genomic_DNA"/>
</dbReference>
<protein>
    <submittedName>
        <fullName evidence="1">Uncharacterized protein</fullName>
    </submittedName>
</protein>
<reference evidence="1" key="1">
    <citation type="journal article" date="2020" name="Cell">
        <title>Large-Scale Comparative Analyses of Tick Genomes Elucidate Their Genetic Diversity and Vector Capacities.</title>
        <authorList>
            <consortium name="Tick Genome and Microbiome Consortium (TIGMIC)"/>
            <person name="Jia N."/>
            <person name="Wang J."/>
            <person name="Shi W."/>
            <person name="Du L."/>
            <person name="Sun Y."/>
            <person name="Zhan W."/>
            <person name="Jiang J.F."/>
            <person name="Wang Q."/>
            <person name="Zhang B."/>
            <person name="Ji P."/>
            <person name="Bell-Sakyi L."/>
            <person name="Cui X.M."/>
            <person name="Yuan T.T."/>
            <person name="Jiang B.G."/>
            <person name="Yang W.F."/>
            <person name="Lam T.T."/>
            <person name="Chang Q.C."/>
            <person name="Ding S.J."/>
            <person name="Wang X.J."/>
            <person name="Zhu J.G."/>
            <person name="Ruan X.D."/>
            <person name="Zhao L."/>
            <person name="Wei J.T."/>
            <person name="Ye R.Z."/>
            <person name="Que T.C."/>
            <person name="Du C.H."/>
            <person name="Zhou Y.H."/>
            <person name="Cheng J.X."/>
            <person name="Dai P.F."/>
            <person name="Guo W.B."/>
            <person name="Han X.H."/>
            <person name="Huang E.J."/>
            <person name="Li L.F."/>
            <person name="Wei W."/>
            <person name="Gao Y.C."/>
            <person name="Liu J.Z."/>
            <person name="Shao H.Z."/>
            <person name="Wang X."/>
            <person name="Wang C.C."/>
            <person name="Yang T.C."/>
            <person name="Huo Q.B."/>
            <person name="Li W."/>
            <person name="Chen H.Y."/>
            <person name="Chen S.E."/>
            <person name="Zhou L.G."/>
            <person name="Ni X.B."/>
            <person name="Tian J.H."/>
            <person name="Sheng Y."/>
            <person name="Liu T."/>
            <person name="Pan Y.S."/>
            <person name="Xia L.Y."/>
            <person name="Li J."/>
            <person name="Zhao F."/>
            <person name="Cao W.C."/>
        </authorList>
    </citation>
    <scope>NUCLEOTIDE SEQUENCE</scope>
    <source>
        <strain evidence="1">Rsan-2018</strain>
    </source>
</reference>
<accession>A0A9D4PCH9</accession>
<gene>
    <name evidence="1" type="ORF">HPB52_021335</name>
</gene>
<dbReference type="AlphaFoldDB" id="A0A9D4PCH9"/>
<organism evidence="1 2">
    <name type="scientific">Rhipicephalus sanguineus</name>
    <name type="common">Brown dog tick</name>
    <name type="synonym">Ixodes sanguineus</name>
    <dbReference type="NCBI Taxonomy" id="34632"/>
    <lineage>
        <taxon>Eukaryota</taxon>
        <taxon>Metazoa</taxon>
        <taxon>Ecdysozoa</taxon>
        <taxon>Arthropoda</taxon>
        <taxon>Chelicerata</taxon>
        <taxon>Arachnida</taxon>
        <taxon>Acari</taxon>
        <taxon>Parasitiformes</taxon>
        <taxon>Ixodida</taxon>
        <taxon>Ixodoidea</taxon>
        <taxon>Ixodidae</taxon>
        <taxon>Rhipicephalinae</taxon>
        <taxon>Rhipicephalus</taxon>
        <taxon>Rhipicephalus</taxon>
    </lineage>
</organism>